<dbReference type="Pfam" id="PF16589">
    <property type="entry name" value="BRCT_2"/>
    <property type="match status" value="1"/>
</dbReference>
<name>A0A813Y7V9_9BILA</name>
<dbReference type="PANTHER" id="PTHR23196">
    <property type="entry name" value="PAX TRANSCRIPTION ACTIVATION DOMAIN INTERACTING PROTEIN"/>
    <property type="match status" value="1"/>
</dbReference>
<feature type="domain" description="BRCT" evidence="7">
    <location>
        <begin position="193"/>
        <end position="287"/>
    </location>
</feature>
<evidence type="ECO:0000256" key="5">
    <source>
        <dbReference type="ARBA" id="ARBA00030146"/>
    </source>
</evidence>
<evidence type="ECO:0000256" key="6">
    <source>
        <dbReference type="SAM" id="MobiDB-lite"/>
    </source>
</evidence>
<dbReference type="PROSITE" id="PS50172">
    <property type="entry name" value="BRCT"/>
    <property type="match status" value="5"/>
</dbReference>
<evidence type="ECO:0000256" key="3">
    <source>
        <dbReference type="ARBA" id="ARBA00023242"/>
    </source>
</evidence>
<dbReference type="Pfam" id="PF16770">
    <property type="entry name" value="RTT107_BRCT_5"/>
    <property type="match status" value="1"/>
</dbReference>
<comment type="subcellular location">
    <subcellularLocation>
        <location evidence="1">Nucleus</location>
    </subcellularLocation>
</comment>
<dbReference type="GO" id="GO:0044666">
    <property type="term" value="C:MLL3/4 complex"/>
    <property type="evidence" value="ECO:0007669"/>
    <property type="project" value="TreeGrafter"/>
</dbReference>
<dbReference type="InterPro" id="IPR051579">
    <property type="entry name" value="DDR_Transcriptional_Reg"/>
</dbReference>
<evidence type="ECO:0000259" key="7">
    <source>
        <dbReference type="PROSITE" id="PS50172"/>
    </source>
</evidence>
<dbReference type="CDD" id="cd17714">
    <property type="entry name" value="BRCT_PAXIP1_rpt1"/>
    <property type="match status" value="1"/>
</dbReference>
<dbReference type="CDD" id="cd18432">
    <property type="entry name" value="BRCT_PAXIP1_rpt6_like"/>
    <property type="match status" value="1"/>
</dbReference>
<protein>
    <recommendedName>
        <fullName evidence="4">PAX-interacting protein 1</fullName>
    </recommendedName>
    <alternativeName>
        <fullName evidence="5">PAX transactivation activation domain-interacting protein</fullName>
    </alternativeName>
</protein>
<dbReference type="SUPFAM" id="SSF52113">
    <property type="entry name" value="BRCT domain"/>
    <property type="match status" value="6"/>
</dbReference>
<comment type="caution">
    <text evidence="8">The sequence shown here is derived from an EMBL/GenBank/DDBJ whole genome shotgun (WGS) entry which is preliminary data.</text>
</comment>
<dbReference type="Proteomes" id="UP000663879">
    <property type="component" value="Unassembled WGS sequence"/>
</dbReference>
<keyword evidence="2" id="KW-0227">DNA damage</keyword>
<gene>
    <name evidence="8" type="ORF">OXX778_LOCUS10353</name>
</gene>
<dbReference type="AlphaFoldDB" id="A0A813Y7V9"/>
<dbReference type="OrthoDB" id="342264at2759"/>
<feature type="domain" description="BRCT" evidence="7">
    <location>
        <begin position="908"/>
        <end position="1005"/>
    </location>
</feature>
<dbReference type="Gene3D" id="3.40.50.10190">
    <property type="entry name" value="BRCT domain"/>
    <property type="match status" value="6"/>
</dbReference>
<dbReference type="InterPro" id="IPR036420">
    <property type="entry name" value="BRCT_dom_sf"/>
</dbReference>
<evidence type="ECO:0000256" key="1">
    <source>
        <dbReference type="ARBA" id="ARBA00004123"/>
    </source>
</evidence>
<dbReference type="GO" id="GO:0006974">
    <property type="term" value="P:DNA damage response"/>
    <property type="evidence" value="ECO:0007669"/>
    <property type="project" value="UniProtKB-KW"/>
</dbReference>
<dbReference type="SMART" id="SM00292">
    <property type="entry name" value="BRCT"/>
    <property type="match status" value="5"/>
</dbReference>
<dbReference type="InterPro" id="IPR001357">
    <property type="entry name" value="BRCT_dom"/>
</dbReference>
<feature type="compositionally biased region" description="Polar residues" evidence="6">
    <location>
        <begin position="409"/>
        <end position="422"/>
    </location>
</feature>
<evidence type="ECO:0000313" key="8">
    <source>
        <dbReference type="EMBL" id="CAF0879757.1"/>
    </source>
</evidence>
<accession>A0A813Y7V9</accession>
<dbReference type="Pfam" id="PF00533">
    <property type="entry name" value="BRCT"/>
    <property type="match status" value="1"/>
</dbReference>
<feature type="domain" description="BRCT" evidence="7">
    <location>
        <begin position="526"/>
        <end position="615"/>
    </location>
</feature>
<reference evidence="8" key="1">
    <citation type="submission" date="2021-02" db="EMBL/GenBank/DDBJ databases">
        <authorList>
            <person name="Nowell W R."/>
        </authorList>
    </citation>
    <scope>NUCLEOTIDE SEQUENCE</scope>
    <source>
        <strain evidence="8">Ploen Becks lab</strain>
    </source>
</reference>
<dbReference type="EMBL" id="CAJNOC010001630">
    <property type="protein sequence ID" value="CAF0879757.1"/>
    <property type="molecule type" value="Genomic_DNA"/>
</dbReference>
<dbReference type="PANTHER" id="PTHR23196:SF1">
    <property type="entry name" value="PAX-INTERACTING PROTEIN 1"/>
    <property type="match status" value="1"/>
</dbReference>
<feature type="compositionally biased region" description="Polar residues" evidence="6">
    <location>
        <begin position="437"/>
        <end position="451"/>
    </location>
</feature>
<evidence type="ECO:0000256" key="4">
    <source>
        <dbReference type="ARBA" id="ARBA00023858"/>
    </source>
</evidence>
<evidence type="ECO:0000256" key="2">
    <source>
        <dbReference type="ARBA" id="ARBA00022763"/>
    </source>
</evidence>
<sequence length="1015" mass="116678">MDEFFQSNFVGESISSENFDEIDRPLIEQQTEMIAQIQNEIPNCNNNNNNYHFINNNNSIENNEQIETQKATEVFQSNQIEQIINEEKKSEESTQNKELSNKKLFSDVRYYTINTNNQDIERLLDENGAHKESYLTTFITHVIYDKNGEDPSSNSDYYEANEVFDLTVITSQWVEMCLKCNCLIPTDPYLAKDDNKLFSKIKAININLPEETAKQIFALISFYGGELIDLEMFVNFDNLLDKPTHGFSLVYDTNVENLEKHVKIVTPDWAVDCINKNQLIDELIYNPKYLKSSDSLDDLKNVSEKNSSEENFQNSVSHTQTIEIVNNPTPYSKSITLFTSNSDKVHYFQSHNNNLIQNQEEIKPNMTQNNFLNTTESLPVTENNLPIVENNTPTQKCLYTPGFGINIDVNQNQDSTTPQKQKLLTPKKSSGKKQKSPDSNPKPNYSLNDSMNEIFDSVINKQTGEEKKENENFGLNTNGLVPIHIDLIRPVTASLSLNFDLETDNDQQNNLSESVFKNELSDYKQSNSNLLYNCVFYFKSNEEIYAKECLNDWEKVIVKFGGKVLNNINIDDQVSFSQITHVICPHRFTKCYKKGLESKKKICSIYWLEDVLQEQTYRAPWLVYHFPSPYEPKKGPLQNHIISSHGFNCKEKLFIFQVVWLLNGKYTPYLSNLNSFLICKNLKGIKVEKAKKWDIPIVNANWLMELYLGNTYALTKPIEERYKNISISESYNHFGFETSLVQDFMKLWKNDLPSEALIPFKNVSSNVKYAAKRQTEEDSQNVSTNNKMPRVQLTSLSWQRPQTNVPCVMFTGIEPAKVAQFQRDVIGLGGIIAKQPSQTTLLVVDKIERTAKLLKCLSTCENIVSVKWIIDSKLNGKFLDPSSYQVKDEKFEKHYKCCLKESLERAKTNKPLFHGLVFYLSPSVKPSYQDLVDMIKSAGGTVTNDVPNLQMINEPFRDENKTNLKSKYVIVGSQSDLCILKPFIEKKIPIYSEEIVLSGILIQKLDANLYKFNVL</sequence>
<evidence type="ECO:0000313" key="9">
    <source>
        <dbReference type="Proteomes" id="UP000663879"/>
    </source>
</evidence>
<feature type="domain" description="BRCT" evidence="7">
    <location>
        <begin position="809"/>
        <end position="886"/>
    </location>
</feature>
<proteinExistence type="predicted"/>
<keyword evidence="3" id="KW-0539">Nucleus</keyword>
<dbReference type="Pfam" id="PF12738">
    <property type="entry name" value="PTCB-BRCT"/>
    <property type="match status" value="1"/>
</dbReference>
<feature type="domain" description="BRCT" evidence="7">
    <location>
        <begin position="100"/>
        <end position="191"/>
    </location>
</feature>
<organism evidence="8 9">
    <name type="scientific">Brachionus calyciflorus</name>
    <dbReference type="NCBI Taxonomy" id="104777"/>
    <lineage>
        <taxon>Eukaryota</taxon>
        <taxon>Metazoa</taxon>
        <taxon>Spiralia</taxon>
        <taxon>Gnathifera</taxon>
        <taxon>Rotifera</taxon>
        <taxon>Eurotatoria</taxon>
        <taxon>Monogononta</taxon>
        <taxon>Pseudotrocha</taxon>
        <taxon>Ploima</taxon>
        <taxon>Brachionidae</taxon>
        <taxon>Brachionus</taxon>
    </lineage>
</organism>
<keyword evidence="9" id="KW-1185">Reference proteome</keyword>
<feature type="region of interest" description="Disordered" evidence="6">
    <location>
        <begin position="409"/>
        <end position="451"/>
    </location>
</feature>